<dbReference type="AlphaFoldDB" id="C4FPB6"/>
<accession>C4FPB6</accession>
<protein>
    <submittedName>
        <fullName evidence="1">Uncharacterized protein</fullName>
    </submittedName>
</protein>
<dbReference type="EMBL" id="ACIK02000007">
    <property type="protein sequence ID" value="EEP65937.1"/>
    <property type="molecule type" value="Genomic_DNA"/>
</dbReference>
<comment type="caution">
    <text evidence="1">The sequence shown here is derived from an EMBL/GenBank/DDBJ whole genome shotgun (WGS) entry which is preliminary data.</text>
</comment>
<proteinExistence type="predicted"/>
<dbReference type="Proteomes" id="UP000003529">
    <property type="component" value="Unassembled WGS sequence"/>
</dbReference>
<dbReference type="HOGENOM" id="CLU_2756684_0_0_9"/>
<evidence type="ECO:0000313" key="1">
    <source>
        <dbReference type="EMBL" id="EEP65937.1"/>
    </source>
</evidence>
<evidence type="ECO:0000313" key="2">
    <source>
        <dbReference type="Proteomes" id="UP000003529"/>
    </source>
</evidence>
<organism evidence="1 2">
    <name type="scientific">Veillonella dispar ATCC 17748</name>
    <dbReference type="NCBI Taxonomy" id="546273"/>
    <lineage>
        <taxon>Bacteria</taxon>
        <taxon>Bacillati</taxon>
        <taxon>Bacillota</taxon>
        <taxon>Negativicutes</taxon>
        <taxon>Veillonellales</taxon>
        <taxon>Veillonellaceae</taxon>
        <taxon>Veillonella</taxon>
    </lineage>
</organism>
<gene>
    <name evidence="1" type="ORF">VEIDISOL_00741</name>
</gene>
<sequence>MTKDCASVNGRLDVSIKLNAFSLLAFNSFHCVKGIVMVGSAWLVEDIPEAKDGEEHNTTDNSMAVTKAIK</sequence>
<name>C4FPB6_9FIRM</name>
<reference evidence="1" key="1">
    <citation type="submission" date="2009-04" db="EMBL/GenBank/DDBJ databases">
        <authorList>
            <person name="Weinstock G."/>
            <person name="Sodergren E."/>
            <person name="Clifton S."/>
            <person name="Fulton L."/>
            <person name="Fulton B."/>
            <person name="Courtney L."/>
            <person name="Fronick C."/>
            <person name="Harrison M."/>
            <person name="Strong C."/>
            <person name="Farmer C."/>
            <person name="Delahaunty K."/>
            <person name="Markovic C."/>
            <person name="Hall O."/>
            <person name="Minx P."/>
            <person name="Tomlinson C."/>
            <person name="Mitreva M."/>
            <person name="Nelson J."/>
            <person name="Hou S."/>
            <person name="Wollam A."/>
            <person name="Pepin K.H."/>
            <person name="Johnson M."/>
            <person name="Bhonagiri V."/>
            <person name="Nash W.E."/>
            <person name="Warren W."/>
            <person name="Chinwalla A."/>
            <person name="Mardis E.R."/>
            <person name="Wilson R.K."/>
        </authorList>
    </citation>
    <scope>NUCLEOTIDE SEQUENCE [LARGE SCALE GENOMIC DNA]</scope>
    <source>
        <strain evidence="1">ATCC 17748</strain>
    </source>
</reference>
<keyword evidence="2" id="KW-1185">Reference proteome</keyword>